<accession>A0A6A7AQZ0</accession>
<gene>
    <name evidence="1" type="ORF">T440DRAFT_512144</name>
</gene>
<evidence type="ECO:0000313" key="2">
    <source>
        <dbReference type="Proteomes" id="UP000799423"/>
    </source>
</evidence>
<evidence type="ECO:0000313" key="1">
    <source>
        <dbReference type="EMBL" id="KAF2844525.1"/>
    </source>
</evidence>
<keyword evidence="2" id="KW-1185">Reference proteome</keyword>
<dbReference type="AlphaFoldDB" id="A0A6A7AQZ0"/>
<reference evidence="1" key="1">
    <citation type="submission" date="2020-01" db="EMBL/GenBank/DDBJ databases">
        <authorList>
            <consortium name="DOE Joint Genome Institute"/>
            <person name="Haridas S."/>
            <person name="Albert R."/>
            <person name="Binder M."/>
            <person name="Bloem J."/>
            <person name="Labutti K."/>
            <person name="Salamov A."/>
            <person name="Andreopoulos B."/>
            <person name="Baker S.E."/>
            <person name="Barry K."/>
            <person name="Bills G."/>
            <person name="Bluhm B.H."/>
            <person name="Cannon C."/>
            <person name="Castanera R."/>
            <person name="Culley D.E."/>
            <person name="Daum C."/>
            <person name="Ezra D."/>
            <person name="Gonzalez J.B."/>
            <person name="Henrissat B."/>
            <person name="Kuo A."/>
            <person name="Liang C."/>
            <person name="Lipzen A."/>
            <person name="Lutzoni F."/>
            <person name="Magnuson J."/>
            <person name="Mondo S."/>
            <person name="Nolan M."/>
            <person name="Ohm R."/>
            <person name="Pangilinan J."/>
            <person name="Park H.-J."/>
            <person name="Ramirez L."/>
            <person name="Alfaro M."/>
            <person name="Sun H."/>
            <person name="Tritt A."/>
            <person name="Yoshinaga Y."/>
            <person name="Zwiers L.-H."/>
            <person name="Turgeon B.G."/>
            <person name="Goodwin S.B."/>
            <person name="Spatafora J.W."/>
            <person name="Crous P.W."/>
            <person name="Grigoriev I.V."/>
        </authorList>
    </citation>
    <scope>NUCLEOTIDE SEQUENCE</scope>
    <source>
        <strain evidence="1">IPT5</strain>
    </source>
</reference>
<proteinExistence type="predicted"/>
<name>A0A6A7AQZ0_9PLEO</name>
<organism evidence="1 2">
    <name type="scientific">Plenodomus tracheiphilus IPT5</name>
    <dbReference type="NCBI Taxonomy" id="1408161"/>
    <lineage>
        <taxon>Eukaryota</taxon>
        <taxon>Fungi</taxon>
        <taxon>Dikarya</taxon>
        <taxon>Ascomycota</taxon>
        <taxon>Pezizomycotina</taxon>
        <taxon>Dothideomycetes</taxon>
        <taxon>Pleosporomycetidae</taxon>
        <taxon>Pleosporales</taxon>
        <taxon>Pleosporineae</taxon>
        <taxon>Leptosphaeriaceae</taxon>
        <taxon>Plenodomus</taxon>
    </lineage>
</organism>
<dbReference type="Proteomes" id="UP000799423">
    <property type="component" value="Unassembled WGS sequence"/>
</dbReference>
<protein>
    <submittedName>
        <fullName evidence="1">Uncharacterized protein</fullName>
    </submittedName>
</protein>
<dbReference type="EMBL" id="MU006374">
    <property type="protein sequence ID" value="KAF2844525.1"/>
    <property type="molecule type" value="Genomic_DNA"/>
</dbReference>
<sequence length="151" mass="17089">MCEGKTYCKAWEREARKVYQWILDVGSVEITEEAVLSFEGKALDRVGALCRERTRGSIRSTHRLSQMLQKVLGVGRVNKSVDTKYVATYRAAEDIERRIWGGTAMGRSQAADAGNEETTSTCNALYSHVHARARWSFFLRLGSLVLHKDDF</sequence>